<dbReference type="NCBIfam" id="TIGR01456">
    <property type="entry name" value="CECR5"/>
    <property type="match status" value="1"/>
</dbReference>
<dbReference type="Pfam" id="PF13344">
    <property type="entry name" value="Hydrolase_6"/>
    <property type="match status" value="2"/>
</dbReference>
<sequence>MLGLAPIARHASQAARRNAAARRLVHTAIEGPTFCFDIDGVLKQGQHVLPQAKAVMEILSGNNPLNKKYPFICVTNGGQSSVPEDSGGHKSVETLKTAATDRCRLFSGGSLESERCQRLSKELGVDIGEHQIVQSHTIFRSLVPKYADKPVFIVGGNSDKCRRVAEEYGFKHAYIPADVLAWKPAIWPYHKLTEKEWSYAKQADLSTISFAAVLVFHDSRDWGRDLQLVVDLVRSDSGVFGTVKDPKDASQWTPEKQLPVHFSNPDLLWGNEFNVSRFGQGALQESMAAVYKLTTGYELQRHTGGKPTKATYDYASSLLASQIDHAKTGAPITLHPSPDKIGRVPGRVYMVGDNPASDIAGANNYGWESILVQTGVFRGSRPEEAEHKPTVVARDVLEGIKWALKREGDAEAVSRIPDEEGTICEHGPRGEEA</sequence>
<dbReference type="NCBIfam" id="TIGR01460">
    <property type="entry name" value="HAD-SF-IIA"/>
    <property type="match status" value="1"/>
</dbReference>
<dbReference type="Pfam" id="PF13242">
    <property type="entry name" value="Hydrolase_like"/>
    <property type="match status" value="1"/>
</dbReference>
<accession>A0A2S5B695</accession>
<evidence type="ECO:0000313" key="2">
    <source>
        <dbReference type="Proteomes" id="UP000237144"/>
    </source>
</evidence>
<name>A0A2S5B695_9BASI</name>
<dbReference type="Gene3D" id="3.40.50.1000">
    <property type="entry name" value="HAD superfamily/HAD-like"/>
    <property type="match status" value="2"/>
</dbReference>
<organism evidence="1 2">
    <name type="scientific">Rhodotorula taiwanensis</name>
    <dbReference type="NCBI Taxonomy" id="741276"/>
    <lineage>
        <taxon>Eukaryota</taxon>
        <taxon>Fungi</taxon>
        <taxon>Dikarya</taxon>
        <taxon>Basidiomycota</taxon>
        <taxon>Pucciniomycotina</taxon>
        <taxon>Microbotryomycetes</taxon>
        <taxon>Sporidiobolales</taxon>
        <taxon>Sporidiobolaceae</taxon>
        <taxon>Rhodotorula</taxon>
    </lineage>
</organism>
<proteinExistence type="predicted"/>
<dbReference type="InterPro" id="IPR050324">
    <property type="entry name" value="CDP-alcohol_PTase-I"/>
</dbReference>
<dbReference type="InterPro" id="IPR036412">
    <property type="entry name" value="HAD-like_sf"/>
</dbReference>
<dbReference type="PANTHER" id="PTHR14269">
    <property type="entry name" value="CDP-DIACYLGLYCEROL--GLYCEROL-3-PHOSPHATE 3-PHOSPHATIDYLTRANSFERASE-RELATED"/>
    <property type="match status" value="1"/>
</dbReference>
<comment type="caution">
    <text evidence="1">The sequence shown here is derived from an EMBL/GenBank/DDBJ whole genome shotgun (WGS) entry which is preliminary data.</text>
</comment>
<keyword evidence="2" id="KW-1185">Reference proteome</keyword>
<dbReference type="OrthoDB" id="10251048at2759"/>
<gene>
    <name evidence="1" type="ORF">BMF94_4591</name>
</gene>
<dbReference type="Proteomes" id="UP000237144">
    <property type="component" value="Unassembled WGS sequence"/>
</dbReference>
<protein>
    <submittedName>
        <fullName evidence="1">Uncharacterized protein</fullName>
    </submittedName>
</protein>
<evidence type="ECO:0000313" key="1">
    <source>
        <dbReference type="EMBL" id="POY72289.1"/>
    </source>
</evidence>
<dbReference type="GO" id="GO:0046474">
    <property type="term" value="P:glycerophospholipid biosynthetic process"/>
    <property type="evidence" value="ECO:0007669"/>
    <property type="project" value="TreeGrafter"/>
</dbReference>
<dbReference type="SUPFAM" id="SSF56784">
    <property type="entry name" value="HAD-like"/>
    <property type="match status" value="1"/>
</dbReference>
<dbReference type="InterPro" id="IPR006353">
    <property type="entry name" value="HAD-SF_hydro_IIA_CECR5"/>
</dbReference>
<dbReference type="InterPro" id="IPR023214">
    <property type="entry name" value="HAD_sf"/>
</dbReference>
<reference evidence="1 2" key="1">
    <citation type="journal article" date="2018" name="Front. Microbiol.">
        <title>Prospects for Fungal Bioremediation of Acidic Radioactive Waste Sites: Characterization and Genome Sequence of Rhodotorula taiwanensis MD1149.</title>
        <authorList>
            <person name="Tkavc R."/>
            <person name="Matrosova V.Y."/>
            <person name="Grichenko O.E."/>
            <person name="Gostincar C."/>
            <person name="Volpe R.P."/>
            <person name="Klimenkova P."/>
            <person name="Gaidamakova E.K."/>
            <person name="Zhou C.E."/>
            <person name="Stewart B.J."/>
            <person name="Lyman M.G."/>
            <person name="Malfatti S.A."/>
            <person name="Rubinfeld B."/>
            <person name="Courtot M."/>
            <person name="Singh J."/>
            <person name="Dalgard C.L."/>
            <person name="Hamilton T."/>
            <person name="Frey K.G."/>
            <person name="Gunde-Cimerman N."/>
            <person name="Dugan L."/>
            <person name="Daly M.J."/>
        </authorList>
    </citation>
    <scope>NUCLEOTIDE SEQUENCE [LARGE SCALE GENOMIC DNA]</scope>
    <source>
        <strain evidence="1 2">MD1149</strain>
    </source>
</reference>
<dbReference type="EMBL" id="PJQD01000050">
    <property type="protein sequence ID" value="POY72289.1"/>
    <property type="molecule type" value="Genomic_DNA"/>
</dbReference>
<dbReference type="STRING" id="741276.A0A2S5B695"/>
<dbReference type="InterPro" id="IPR006357">
    <property type="entry name" value="HAD-SF_hydro_IIA"/>
</dbReference>
<dbReference type="GO" id="GO:0005739">
    <property type="term" value="C:mitochondrion"/>
    <property type="evidence" value="ECO:0007669"/>
    <property type="project" value="TreeGrafter"/>
</dbReference>
<dbReference type="AlphaFoldDB" id="A0A2S5B695"/>
<dbReference type="PANTHER" id="PTHR14269:SF4">
    <property type="entry name" value="CAT EYE SYNDROME CRITICAL REGION PROTEIN 5"/>
    <property type="match status" value="1"/>
</dbReference>